<feature type="transmembrane region" description="Helical" evidence="1">
    <location>
        <begin position="12"/>
        <end position="32"/>
    </location>
</feature>
<protein>
    <submittedName>
        <fullName evidence="2">Uncharacterized protein</fullName>
    </submittedName>
</protein>
<keyword evidence="1" id="KW-0812">Transmembrane</keyword>
<dbReference type="EMBL" id="UINC01024507">
    <property type="protein sequence ID" value="SVA98261.1"/>
    <property type="molecule type" value="Genomic_DNA"/>
</dbReference>
<proteinExistence type="predicted"/>
<evidence type="ECO:0000256" key="1">
    <source>
        <dbReference type="SAM" id="Phobius"/>
    </source>
</evidence>
<reference evidence="2" key="1">
    <citation type="submission" date="2018-05" db="EMBL/GenBank/DDBJ databases">
        <authorList>
            <person name="Lanie J.A."/>
            <person name="Ng W.-L."/>
            <person name="Kazmierczak K.M."/>
            <person name="Andrzejewski T.M."/>
            <person name="Davidsen T.M."/>
            <person name="Wayne K.J."/>
            <person name="Tettelin H."/>
            <person name="Glass J.I."/>
            <person name="Rusch D."/>
            <person name="Podicherti R."/>
            <person name="Tsui H.-C.T."/>
            <person name="Winkler M.E."/>
        </authorList>
    </citation>
    <scope>NUCLEOTIDE SEQUENCE</scope>
</reference>
<evidence type="ECO:0000313" key="2">
    <source>
        <dbReference type="EMBL" id="SVA98261.1"/>
    </source>
</evidence>
<gene>
    <name evidence="2" type="ORF">METZ01_LOCUS151115</name>
</gene>
<keyword evidence="1" id="KW-1133">Transmembrane helix</keyword>
<dbReference type="AlphaFoldDB" id="A0A382AAJ3"/>
<name>A0A382AAJ3_9ZZZZ</name>
<sequence length="64" mass="7146">MEGLILSWGSAQVWWGTLCSVIVIANAITLAVKDQYAEKLPVIGKIWPIMNWLALNIHNNKNAK</sequence>
<keyword evidence="1" id="KW-0472">Membrane</keyword>
<accession>A0A382AAJ3</accession>
<organism evidence="2">
    <name type="scientific">marine metagenome</name>
    <dbReference type="NCBI Taxonomy" id="408172"/>
    <lineage>
        <taxon>unclassified sequences</taxon>
        <taxon>metagenomes</taxon>
        <taxon>ecological metagenomes</taxon>
    </lineage>
</organism>